<dbReference type="OrthoDB" id="333076at2"/>
<evidence type="ECO:0000313" key="1">
    <source>
        <dbReference type="EMBL" id="TDG12140.1"/>
    </source>
</evidence>
<protein>
    <recommendedName>
        <fullName evidence="3">Tocopherol cyclase</fullName>
    </recommendedName>
</protein>
<dbReference type="RefSeq" id="WP_133215071.1">
    <property type="nucleotide sequence ID" value="NZ_SMSE01000004.1"/>
</dbReference>
<evidence type="ECO:0000313" key="2">
    <source>
        <dbReference type="Proteomes" id="UP000295554"/>
    </source>
</evidence>
<dbReference type="AlphaFoldDB" id="A0A4R5LPB7"/>
<keyword evidence="2" id="KW-1185">Reference proteome</keyword>
<sequence>MLSKFDDYPIHQTAEPVFHTASSDRFHYDRYWYNGHARDGSFYFGVGLCRYPNLGILDGSLSLAIDGRQYAFHGSCRAPHEPTDLTIGPMELQILEPMGRHRLLIAENETGISCDLVFTPRTACIEEGRQTLRNERHLVMDATRLDQFGFWAGWIRYDGRELKVDGETTFGLKDRSWGIRPVGDAYTGGAPLAEFQALHFNWVPIHWEDECSLAGWFEDAAGEQWHTDQAFLPHYASVDAIPGTNDPATRVWKGRVDHRLTMIPGTRRAGSGVITMNDRSGESLEITLEPVMWHRMKGLGYQHPEWGHGKWHGELKIAAESWTDADLDPLALENLHIQQVVVARCGDRVGHGVLEQMHIGPSASHGFSDWFDGAKA</sequence>
<comment type="caution">
    <text evidence="1">The sequence shown here is derived from an EMBL/GenBank/DDBJ whole genome shotgun (WGS) entry which is preliminary data.</text>
</comment>
<gene>
    <name evidence="1" type="ORF">E2F43_17485</name>
</gene>
<dbReference type="EMBL" id="SMSE01000004">
    <property type="protein sequence ID" value="TDG12140.1"/>
    <property type="molecule type" value="Genomic_DNA"/>
</dbReference>
<dbReference type="Proteomes" id="UP000295554">
    <property type="component" value="Unassembled WGS sequence"/>
</dbReference>
<organism evidence="1 2">
    <name type="scientific">Seongchinamella unica</name>
    <dbReference type="NCBI Taxonomy" id="2547392"/>
    <lineage>
        <taxon>Bacteria</taxon>
        <taxon>Pseudomonadati</taxon>
        <taxon>Pseudomonadota</taxon>
        <taxon>Gammaproteobacteria</taxon>
        <taxon>Cellvibrionales</taxon>
        <taxon>Halieaceae</taxon>
        <taxon>Seongchinamella</taxon>
    </lineage>
</organism>
<accession>A0A4R5LPB7</accession>
<proteinExistence type="predicted"/>
<reference evidence="1 2" key="1">
    <citation type="submission" date="2019-03" db="EMBL/GenBank/DDBJ databases">
        <title>Seongchinamella monodicae gen. nov., sp. nov., a novel member of the Gammaproteobacteria isolated from a tidal mudflat of beach.</title>
        <authorList>
            <person name="Yang H.G."/>
            <person name="Kang J.W."/>
            <person name="Lee S.D."/>
        </authorList>
    </citation>
    <scope>NUCLEOTIDE SEQUENCE [LARGE SCALE GENOMIC DNA]</scope>
    <source>
        <strain evidence="1 2">GH4-78</strain>
    </source>
</reference>
<name>A0A4R5LPB7_9GAMM</name>
<evidence type="ECO:0008006" key="3">
    <source>
        <dbReference type="Google" id="ProtNLM"/>
    </source>
</evidence>
<dbReference type="SUPFAM" id="SSF159245">
    <property type="entry name" value="AttH-like"/>
    <property type="match status" value="1"/>
</dbReference>